<dbReference type="Pfam" id="PF07859">
    <property type="entry name" value="Abhydrolase_3"/>
    <property type="match status" value="1"/>
</dbReference>
<protein>
    <submittedName>
        <fullName evidence="1">Uncharacterized protein</fullName>
    </submittedName>
</protein>
<dbReference type="EMBL" id="CP015118">
    <property type="protein sequence ID" value="ARN18797.1"/>
    <property type="molecule type" value="Genomic_DNA"/>
</dbReference>
<dbReference type="OrthoDB" id="9794445at2"/>
<proteinExistence type="predicted"/>
<dbReference type="InterPro" id="IPR029058">
    <property type="entry name" value="AB_hydrolase_fold"/>
</dbReference>
<evidence type="ECO:0000313" key="2">
    <source>
        <dbReference type="Proteomes" id="UP000193427"/>
    </source>
</evidence>
<dbReference type="PANTHER" id="PTHR23024">
    <property type="entry name" value="ARYLACETAMIDE DEACETYLASE"/>
    <property type="match status" value="1"/>
</dbReference>
<gene>
    <name evidence="1" type="ORF">A4W93_02020</name>
</gene>
<dbReference type="RefSeq" id="WP_085749038.1">
    <property type="nucleotide sequence ID" value="NZ_BSPR01000012.1"/>
</dbReference>
<dbReference type="KEGG" id="rgu:A4W93_02020"/>
<dbReference type="InterPro" id="IPR050466">
    <property type="entry name" value="Carboxylest/Gibb_receptor"/>
</dbReference>
<dbReference type="Proteomes" id="UP000193427">
    <property type="component" value="Chromosome"/>
</dbReference>
<dbReference type="PANTHER" id="PTHR23024:SF24">
    <property type="entry name" value="ALPHA_BETA HYDROLASE FOLD-3 DOMAIN-CONTAINING PROTEIN"/>
    <property type="match status" value="1"/>
</dbReference>
<dbReference type="AlphaFoldDB" id="A0A1W6L3L0"/>
<accession>A0A1W6L3L0</accession>
<organism evidence="1 2">
    <name type="scientific">Piscinibacter gummiphilus</name>
    <dbReference type="NCBI Taxonomy" id="946333"/>
    <lineage>
        <taxon>Bacteria</taxon>
        <taxon>Pseudomonadati</taxon>
        <taxon>Pseudomonadota</taxon>
        <taxon>Betaproteobacteria</taxon>
        <taxon>Burkholderiales</taxon>
        <taxon>Sphaerotilaceae</taxon>
        <taxon>Piscinibacter</taxon>
    </lineage>
</organism>
<dbReference type="Gene3D" id="3.40.50.1820">
    <property type="entry name" value="alpha/beta hydrolase"/>
    <property type="match status" value="1"/>
</dbReference>
<dbReference type="SUPFAM" id="SSF53474">
    <property type="entry name" value="alpha/beta-Hydrolases"/>
    <property type="match status" value="1"/>
</dbReference>
<dbReference type="InterPro" id="IPR013094">
    <property type="entry name" value="AB_hydrolase_3"/>
</dbReference>
<name>A0A1W6L3L0_9BURK</name>
<dbReference type="GO" id="GO:0016787">
    <property type="term" value="F:hydrolase activity"/>
    <property type="evidence" value="ECO:0007669"/>
    <property type="project" value="InterPro"/>
</dbReference>
<sequence length="297" mass="31506">MTTPSTDPDSLPRGQADETFEWPGASGRLTLRLYTPGPRKSEALLVFFPPGGFVEADLDAADDCLKSFAELCQVTILSPSYAVAPEHPFPAAIEDTHAVLKLAGSRGSRLRGWTGRHLVVGGIEAGGNLAAVSTLMARDRLGPKVAGQVLLMPMLDPSMREGRDSQYAPVPQALTDAFRDYLPRAADRVHPYACPLESSRLAGLPPALFVYADGDPLSAGAVAYADKLERAGVAVQRTVLPASALANVEERCEAAGSDPCCEAVKTFLAPFTVPARSHPSKSVASVLHKKTPEVPHD</sequence>
<reference evidence="1 2" key="1">
    <citation type="submission" date="2016-04" db="EMBL/GenBank/DDBJ databases">
        <title>Complete genome sequence of natural rubber-degrading, novel Gram-negative bacterium, Rhizobacter gummiphilus strain NS21.</title>
        <authorList>
            <person name="Tabata M."/>
            <person name="Kasai D."/>
            <person name="Fukuda M."/>
        </authorList>
    </citation>
    <scope>NUCLEOTIDE SEQUENCE [LARGE SCALE GENOMIC DNA]</scope>
    <source>
        <strain evidence="1 2">NS21</strain>
    </source>
</reference>
<keyword evidence="2" id="KW-1185">Reference proteome</keyword>
<dbReference type="STRING" id="946333.A4W93_02020"/>
<evidence type="ECO:0000313" key="1">
    <source>
        <dbReference type="EMBL" id="ARN18797.1"/>
    </source>
</evidence>